<evidence type="ECO:0000256" key="1">
    <source>
        <dbReference type="ARBA" id="ARBA00022553"/>
    </source>
</evidence>
<dbReference type="SMART" id="SM00448">
    <property type="entry name" value="REC"/>
    <property type="match status" value="1"/>
</dbReference>
<evidence type="ECO:0000259" key="3">
    <source>
        <dbReference type="PROSITE" id="PS50110"/>
    </source>
</evidence>
<dbReference type="InterPro" id="IPR011006">
    <property type="entry name" value="CheY-like_superfamily"/>
</dbReference>
<organism evidence="4 5">
    <name type="scientific">Qipengyuania spongiae</name>
    <dbReference type="NCBI Taxonomy" id="2909673"/>
    <lineage>
        <taxon>Bacteria</taxon>
        <taxon>Pseudomonadati</taxon>
        <taxon>Pseudomonadota</taxon>
        <taxon>Alphaproteobacteria</taxon>
        <taxon>Sphingomonadales</taxon>
        <taxon>Erythrobacteraceae</taxon>
        <taxon>Qipengyuania</taxon>
    </lineage>
</organism>
<dbReference type="Proteomes" id="UP001065265">
    <property type="component" value="Chromosome"/>
</dbReference>
<protein>
    <submittedName>
        <fullName evidence="4">Response regulator</fullName>
    </submittedName>
</protein>
<feature type="domain" description="Response regulatory" evidence="3">
    <location>
        <begin position="19"/>
        <end position="133"/>
    </location>
</feature>
<dbReference type="PROSITE" id="PS50110">
    <property type="entry name" value="RESPONSE_REGULATORY"/>
    <property type="match status" value="1"/>
</dbReference>
<keyword evidence="5" id="KW-1185">Reference proteome</keyword>
<keyword evidence="1 2" id="KW-0597">Phosphoprotein</keyword>
<dbReference type="PANTHER" id="PTHR44591">
    <property type="entry name" value="STRESS RESPONSE REGULATOR PROTEIN 1"/>
    <property type="match status" value="1"/>
</dbReference>
<dbReference type="SUPFAM" id="SSF52172">
    <property type="entry name" value="CheY-like"/>
    <property type="match status" value="1"/>
</dbReference>
<dbReference type="InterPro" id="IPR001789">
    <property type="entry name" value="Sig_transdc_resp-reg_receiver"/>
</dbReference>
<dbReference type="EMBL" id="CP092471">
    <property type="protein sequence ID" value="UVI40552.1"/>
    <property type="molecule type" value="Genomic_DNA"/>
</dbReference>
<dbReference type="Gene3D" id="3.40.50.2300">
    <property type="match status" value="1"/>
</dbReference>
<dbReference type="Pfam" id="PF00072">
    <property type="entry name" value="Response_reg"/>
    <property type="match status" value="1"/>
</dbReference>
<gene>
    <name evidence="4" type="ORF">L1F33_06330</name>
</gene>
<dbReference type="InterPro" id="IPR050595">
    <property type="entry name" value="Bact_response_regulator"/>
</dbReference>
<sequence length="146" mass="15954">MGTAVEPDSKDRDGRLPRRVLVVEDDGILAISIEDTLRDAGIENIELIASTEAALEALRRERPDAVILDIHLADRDDGWTIAELLRSLGPNRPRIVFSTGAPDAIPDDIAELGSVLAKPYDNSDLIELLREPKRQGILSRLRGALG</sequence>
<evidence type="ECO:0000256" key="2">
    <source>
        <dbReference type="PROSITE-ProRule" id="PRU00169"/>
    </source>
</evidence>
<proteinExistence type="predicted"/>
<feature type="modified residue" description="4-aspartylphosphate" evidence="2">
    <location>
        <position position="69"/>
    </location>
</feature>
<name>A0ABY5T1B3_9SPHN</name>
<reference evidence="4" key="1">
    <citation type="submission" date="2022-02" db="EMBL/GenBank/DDBJ databases">
        <title>Qipengyuania spongiae sp. nov., isolated from marine sponge.</title>
        <authorList>
            <person name="Li Z."/>
            <person name="Zhang M."/>
        </authorList>
    </citation>
    <scope>NUCLEOTIDE SEQUENCE</scope>
    <source>
        <strain evidence="4">PHS-Z21</strain>
    </source>
</reference>
<evidence type="ECO:0000313" key="4">
    <source>
        <dbReference type="EMBL" id="UVI40552.1"/>
    </source>
</evidence>
<dbReference type="PANTHER" id="PTHR44591:SF24">
    <property type="entry name" value="PROTEIN-GLUTAMATE METHYLESTERASE_PROTEIN-GLUTAMINE GLUTAMINASE 1"/>
    <property type="match status" value="1"/>
</dbReference>
<evidence type="ECO:0000313" key="5">
    <source>
        <dbReference type="Proteomes" id="UP001065265"/>
    </source>
</evidence>
<accession>A0ABY5T1B3</accession>
<dbReference type="RefSeq" id="WP_265560951.1">
    <property type="nucleotide sequence ID" value="NZ_CP092471.1"/>
</dbReference>